<gene>
    <name evidence="1" type="ORF">SMRZ_LOCUS17692</name>
</gene>
<dbReference type="Pfam" id="PF20049">
    <property type="entry name" value="DUF6451"/>
    <property type="match status" value="1"/>
</dbReference>
<evidence type="ECO:0000313" key="1">
    <source>
        <dbReference type="EMBL" id="VDP24714.1"/>
    </source>
</evidence>
<protein>
    <submittedName>
        <fullName evidence="1">Uncharacterized protein</fullName>
    </submittedName>
</protein>
<dbReference type="AlphaFoldDB" id="A0A183MNR7"/>
<sequence>MQSKTTSVAAVSASVGLSIHKGKTMILKYNNENTNTTTLNGETLEQVNKFTCLDSIIDEQRGSESVVMLSVSNVRTTFTQLKNIRNSKQLSTNIKVRIFNMDVIRVSSMVWS</sequence>
<dbReference type="EMBL" id="UZAI01017439">
    <property type="protein sequence ID" value="VDP24714.1"/>
    <property type="molecule type" value="Genomic_DNA"/>
</dbReference>
<reference evidence="1 2" key="1">
    <citation type="submission" date="2018-11" db="EMBL/GenBank/DDBJ databases">
        <authorList>
            <consortium name="Pathogen Informatics"/>
        </authorList>
    </citation>
    <scope>NUCLEOTIDE SEQUENCE [LARGE SCALE GENOMIC DNA]</scope>
    <source>
        <strain evidence="1 2">Zambia</strain>
    </source>
</reference>
<keyword evidence="2" id="KW-1185">Reference proteome</keyword>
<name>A0A183MNR7_9TREM</name>
<dbReference type="Proteomes" id="UP000277204">
    <property type="component" value="Unassembled WGS sequence"/>
</dbReference>
<organism evidence="1 2">
    <name type="scientific">Schistosoma margrebowiei</name>
    <dbReference type="NCBI Taxonomy" id="48269"/>
    <lineage>
        <taxon>Eukaryota</taxon>
        <taxon>Metazoa</taxon>
        <taxon>Spiralia</taxon>
        <taxon>Lophotrochozoa</taxon>
        <taxon>Platyhelminthes</taxon>
        <taxon>Trematoda</taxon>
        <taxon>Digenea</taxon>
        <taxon>Strigeidida</taxon>
        <taxon>Schistosomatoidea</taxon>
        <taxon>Schistosomatidae</taxon>
        <taxon>Schistosoma</taxon>
    </lineage>
</organism>
<evidence type="ECO:0000313" key="2">
    <source>
        <dbReference type="Proteomes" id="UP000277204"/>
    </source>
</evidence>
<accession>A0A183MNR7</accession>
<proteinExistence type="predicted"/>
<dbReference type="InterPro" id="IPR045609">
    <property type="entry name" value="DUF6451"/>
</dbReference>